<reference evidence="1" key="2">
    <citation type="journal article" date="2024" name="Plant">
        <title>Genomic evolution and insights into agronomic trait innovations of Sesamum species.</title>
        <authorList>
            <person name="Miao H."/>
            <person name="Wang L."/>
            <person name="Qu L."/>
            <person name="Liu H."/>
            <person name="Sun Y."/>
            <person name="Le M."/>
            <person name="Wang Q."/>
            <person name="Wei S."/>
            <person name="Zheng Y."/>
            <person name="Lin W."/>
            <person name="Duan Y."/>
            <person name="Cao H."/>
            <person name="Xiong S."/>
            <person name="Wang X."/>
            <person name="Wei L."/>
            <person name="Li C."/>
            <person name="Ma Q."/>
            <person name="Ju M."/>
            <person name="Zhao R."/>
            <person name="Li G."/>
            <person name="Mu C."/>
            <person name="Tian Q."/>
            <person name="Mei H."/>
            <person name="Zhang T."/>
            <person name="Gao T."/>
            <person name="Zhang H."/>
        </authorList>
    </citation>
    <scope>NUCLEOTIDE SEQUENCE</scope>
    <source>
        <strain evidence="1">KEN1</strain>
    </source>
</reference>
<accession>A0AAW2XLS3</accession>
<reference evidence="1" key="1">
    <citation type="submission" date="2020-06" db="EMBL/GenBank/DDBJ databases">
        <authorList>
            <person name="Li T."/>
            <person name="Hu X."/>
            <person name="Zhang T."/>
            <person name="Song X."/>
            <person name="Zhang H."/>
            <person name="Dai N."/>
            <person name="Sheng W."/>
            <person name="Hou X."/>
            <person name="Wei L."/>
        </authorList>
    </citation>
    <scope>NUCLEOTIDE SEQUENCE</scope>
    <source>
        <strain evidence="1">KEN1</strain>
        <tissue evidence="1">Leaf</tissue>
    </source>
</reference>
<evidence type="ECO:0000313" key="1">
    <source>
        <dbReference type="EMBL" id="KAL0454945.1"/>
    </source>
</evidence>
<dbReference type="EMBL" id="JACGWN010000003">
    <property type="protein sequence ID" value="KAL0454945.1"/>
    <property type="molecule type" value="Genomic_DNA"/>
</dbReference>
<protein>
    <submittedName>
        <fullName evidence="1">Uncharacterized protein</fullName>
    </submittedName>
</protein>
<organism evidence="1">
    <name type="scientific">Sesamum latifolium</name>
    <dbReference type="NCBI Taxonomy" id="2727402"/>
    <lineage>
        <taxon>Eukaryota</taxon>
        <taxon>Viridiplantae</taxon>
        <taxon>Streptophyta</taxon>
        <taxon>Embryophyta</taxon>
        <taxon>Tracheophyta</taxon>
        <taxon>Spermatophyta</taxon>
        <taxon>Magnoliopsida</taxon>
        <taxon>eudicotyledons</taxon>
        <taxon>Gunneridae</taxon>
        <taxon>Pentapetalae</taxon>
        <taxon>asterids</taxon>
        <taxon>lamiids</taxon>
        <taxon>Lamiales</taxon>
        <taxon>Pedaliaceae</taxon>
        <taxon>Sesamum</taxon>
    </lineage>
</organism>
<dbReference type="Pfam" id="PF14223">
    <property type="entry name" value="Retrotran_gag_2"/>
    <property type="match status" value="1"/>
</dbReference>
<name>A0AAW2XLS3_9LAMI</name>
<dbReference type="AlphaFoldDB" id="A0AAW2XLS3"/>
<gene>
    <name evidence="1" type="ORF">Slati_0833700</name>
</gene>
<proteinExistence type="predicted"/>
<sequence length="154" mass="17688">MAEGSSVHDHCIQMLSFVEKLEDLKSRMENDTYISVFLQSLLPSYDPFIVNFNMNGLEKSILELINMWVQFKATINRSVPAVTLGETSTSKKVKKARGVGRRRKAKLKVQSMRANQLSRARLLTKERGRRFLKLVRQKIPSTSAMKRVLEEDLC</sequence>
<comment type="caution">
    <text evidence="1">The sequence shown here is derived from an EMBL/GenBank/DDBJ whole genome shotgun (WGS) entry which is preliminary data.</text>
</comment>